<comment type="caution">
    <text evidence="2">The sequence shown here is derived from an EMBL/GenBank/DDBJ whole genome shotgun (WGS) entry which is preliminary data.</text>
</comment>
<dbReference type="EMBL" id="LZYZ01000004">
    <property type="protein sequence ID" value="OOM11661.1"/>
    <property type="molecule type" value="Genomic_DNA"/>
</dbReference>
<protein>
    <submittedName>
        <fullName evidence="2">Uncharacterized protein</fullName>
    </submittedName>
</protein>
<evidence type="ECO:0000313" key="3">
    <source>
        <dbReference type="Proteomes" id="UP000191154"/>
    </source>
</evidence>
<keyword evidence="1" id="KW-1133">Transmembrane helix</keyword>
<evidence type="ECO:0000313" key="2">
    <source>
        <dbReference type="EMBL" id="OOM11661.1"/>
    </source>
</evidence>
<gene>
    <name evidence="2" type="ORF">CLOSAC_20880</name>
</gene>
<dbReference type="Proteomes" id="UP000191154">
    <property type="component" value="Unassembled WGS sequence"/>
</dbReference>
<accession>A0A1S8N5W2</accession>
<dbReference type="RefSeq" id="WP_077865374.1">
    <property type="nucleotide sequence ID" value="NZ_LZYZ01000004.1"/>
</dbReference>
<name>A0A1S8N5W2_CLOSA</name>
<reference evidence="2 3" key="1">
    <citation type="submission" date="2016-05" db="EMBL/GenBank/DDBJ databases">
        <title>Microbial solvent formation.</title>
        <authorList>
            <person name="Poehlein A."/>
            <person name="Montoya Solano J.D."/>
            <person name="Flitsch S."/>
            <person name="Krabben P."/>
            <person name="Duerre P."/>
            <person name="Daniel R."/>
        </authorList>
    </citation>
    <scope>NUCLEOTIDE SEQUENCE [LARGE SCALE GENOMIC DNA]</scope>
    <source>
        <strain evidence="2 3">L1-8</strain>
    </source>
</reference>
<organism evidence="2 3">
    <name type="scientific">Clostridium saccharobutylicum</name>
    <dbReference type="NCBI Taxonomy" id="169679"/>
    <lineage>
        <taxon>Bacteria</taxon>
        <taxon>Bacillati</taxon>
        <taxon>Bacillota</taxon>
        <taxon>Clostridia</taxon>
        <taxon>Eubacteriales</taxon>
        <taxon>Clostridiaceae</taxon>
        <taxon>Clostridium</taxon>
    </lineage>
</organism>
<sequence length="148" mass="16649">MIIILKKLDIILGAILIVVLFFGVYLFNNKRIQIFANLDAAKIEKISISYVGGTFITTDKSQIAEIIDYLKPLKFSKRSDNSVPNETPNAGIALIDRNGHAISVMAIYGDVARVYPKENDDYTIPCGFEKDIEDLCEKYQENNKLSIE</sequence>
<evidence type="ECO:0000256" key="1">
    <source>
        <dbReference type="SAM" id="Phobius"/>
    </source>
</evidence>
<dbReference type="AlphaFoldDB" id="A0A1S8N5W2"/>
<keyword evidence="1" id="KW-0472">Membrane</keyword>
<dbReference type="STRING" id="169679.CSACC_08170"/>
<keyword evidence="1" id="KW-0812">Transmembrane</keyword>
<feature type="transmembrane region" description="Helical" evidence="1">
    <location>
        <begin position="7"/>
        <end position="27"/>
    </location>
</feature>
<proteinExistence type="predicted"/>